<dbReference type="FunFam" id="4.10.1250.10:FF:000001">
    <property type="entry name" value="Aminomethyltransferase"/>
    <property type="match status" value="1"/>
</dbReference>
<evidence type="ECO:0000256" key="2">
    <source>
        <dbReference type="ARBA" id="ARBA00012616"/>
    </source>
</evidence>
<evidence type="ECO:0000259" key="9">
    <source>
        <dbReference type="Pfam" id="PF01571"/>
    </source>
</evidence>
<dbReference type="EMBL" id="CP002780">
    <property type="protein sequence ID" value="AEG61489.1"/>
    <property type="molecule type" value="Genomic_DNA"/>
</dbReference>
<evidence type="ECO:0000256" key="7">
    <source>
        <dbReference type="HAMAP-Rule" id="MF_00259"/>
    </source>
</evidence>
<comment type="function">
    <text evidence="7">The glycine cleavage system catalyzes the degradation of glycine.</text>
</comment>
<dbReference type="GO" id="GO:0019464">
    <property type="term" value="P:glycine decarboxylation via glycine cleavage system"/>
    <property type="evidence" value="ECO:0007669"/>
    <property type="project" value="UniProtKB-UniRule"/>
</dbReference>
<evidence type="ECO:0000256" key="8">
    <source>
        <dbReference type="PIRSR" id="PIRSR006487-1"/>
    </source>
</evidence>
<dbReference type="GO" id="GO:0008483">
    <property type="term" value="F:transaminase activity"/>
    <property type="evidence" value="ECO:0007669"/>
    <property type="project" value="UniProtKB-KW"/>
</dbReference>
<dbReference type="InterPro" id="IPR006222">
    <property type="entry name" value="GCVT_N"/>
</dbReference>
<evidence type="ECO:0000256" key="4">
    <source>
        <dbReference type="ARBA" id="ARBA00022679"/>
    </source>
</evidence>
<dbReference type="eggNOG" id="COG0404">
    <property type="taxonomic scope" value="Bacteria"/>
</dbReference>
<dbReference type="GO" id="GO:0005960">
    <property type="term" value="C:glycine cleavage complex"/>
    <property type="evidence" value="ECO:0007669"/>
    <property type="project" value="InterPro"/>
</dbReference>
<proteinExistence type="inferred from homology"/>
<gene>
    <name evidence="7" type="primary">gcvT</name>
    <name evidence="11" type="ordered locus">Desru_3283</name>
</gene>
<dbReference type="InterPro" id="IPR013977">
    <property type="entry name" value="GcvT_C"/>
</dbReference>
<accession>F6DVM9</accession>
<feature type="binding site" evidence="8">
    <location>
        <position position="197"/>
    </location>
    <ligand>
        <name>substrate</name>
    </ligand>
</feature>
<dbReference type="PANTHER" id="PTHR43757">
    <property type="entry name" value="AMINOMETHYLTRANSFERASE"/>
    <property type="match status" value="1"/>
</dbReference>
<dbReference type="SUPFAM" id="SSF103025">
    <property type="entry name" value="Folate-binding domain"/>
    <property type="match status" value="1"/>
</dbReference>
<feature type="domain" description="GCVT N-terminal" evidence="9">
    <location>
        <begin position="9"/>
        <end position="264"/>
    </location>
</feature>
<dbReference type="PIRSF" id="PIRSF006487">
    <property type="entry name" value="GcvT"/>
    <property type="match status" value="1"/>
</dbReference>
<dbReference type="InterPro" id="IPR028896">
    <property type="entry name" value="GcvT/YgfZ/DmdA"/>
</dbReference>
<comment type="similarity">
    <text evidence="1 7">Belongs to the GcvT family.</text>
</comment>
<protein>
    <recommendedName>
        <fullName evidence="2 7">Aminomethyltransferase</fullName>
        <ecNumber evidence="2 7">2.1.2.10</ecNumber>
    </recommendedName>
    <alternativeName>
        <fullName evidence="5 7">Glycine cleavage system T protein</fullName>
    </alternativeName>
</protein>
<dbReference type="Proteomes" id="UP000009234">
    <property type="component" value="Chromosome"/>
</dbReference>
<dbReference type="Gene3D" id="2.40.30.110">
    <property type="entry name" value="Aminomethyltransferase beta-barrel domains"/>
    <property type="match status" value="1"/>
</dbReference>
<comment type="catalytic activity">
    <reaction evidence="6 7">
        <text>N(6)-[(R)-S(8)-aminomethyldihydrolipoyl]-L-lysyl-[protein] + (6S)-5,6,7,8-tetrahydrofolate = N(6)-[(R)-dihydrolipoyl]-L-lysyl-[protein] + (6R)-5,10-methylene-5,6,7,8-tetrahydrofolate + NH4(+)</text>
        <dbReference type="Rhea" id="RHEA:16945"/>
        <dbReference type="Rhea" id="RHEA-COMP:10475"/>
        <dbReference type="Rhea" id="RHEA-COMP:10492"/>
        <dbReference type="ChEBI" id="CHEBI:15636"/>
        <dbReference type="ChEBI" id="CHEBI:28938"/>
        <dbReference type="ChEBI" id="CHEBI:57453"/>
        <dbReference type="ChEBI" id="CHEBI:83100"/>
        <dbReference type="ChEBI" id="CHEBI:83143"/>
        <dbReference type="EC" id="2.1.2.10"/>
    </reaction>
</comment>
<evidence type="ECO:0000256" key="1">
    <source>
        <dbReference type="ARBA" id="ARBA00008609"/>
    </source>
</evidence>
<name>F6DVM9_DESRL</name>
<dbReference type="EC" id="2.1.2.10" evidence="2 7"/>
<dbReference type="InterPro" id="IPR006223">
    <property type="entry name" value="GcvT"/>
</dbReference>
<keyword evidence="4 7" id="KW-0808">Transferase</keyword>
<dbReference type="SUPFAM" id="SSF101790">
    <property type="entry name" value="Aminomethyltransferase beta-barrel domain"/>
    <property type="match status" value="1"/>
</dbReference>
<dbReference type="GO" id="GO:0005829">
    <property type="term" value="C:cytosol"/>
    <property type="evidence" value="ECO:0007669"/>
    <property type="project" value="TreeGrafter"/>
</dbReference>
<dbReference type="InterPro" id="IPR027266">
    <property type="entry name" value="TrmE/GcvT-like"/>
</dbReference>
<keyword evidence="12" id="KW-1185">Reference proteome</keyword>
<dbReference type="GO" id="GO:0004047">
    <property type="term" value="F:aminomethyltransferase activity"/>
    <property type="evidence" value="ECO:0007669"/>
    <property type="project" value="UniProtKB-UniRule"/>
</dbReference>
<sequence>MADMKVTPLYNVHQRAGAKMVEFGGWLMPIQYEGILKEHQAVRTAAGLFDVSHMGEIEITGQEAASFIQRMITNDLTRLSPGGALYTPMCHPGGGTVDDLLVYRLEDHRYLLVVNASNVAKDYQWLKDHAPEGVKVTDVSESTVQLALQGPLALKILQKLTSVNLSEIKYFYFVHGPVEGVPCLISRTGYTGEDGFELYFAAEQAEKVWQAILDAGVEEGVKPVGLGARDTLRFEACLALYGHELSDSISPLMAGLGWTVKFNKGEFVGRENLLKEKEAGISHKLVGLEMLDRGIPRQGYPVNREGREVGWITSGTFAPTLGKNLGLAYVLAQWAEIGSELDVVVRGKPLKARVVPKPFYKREV</sequence>
<evidence type="ECO:0000256" key="3">
    <source>
        <dbReference type="ARBA" id="ARBA00022576"/>
    </source>
</evidence>
<dbReference type="NCBIfam" id="TIGR00528">
    <property type="entry name" value="gcvT"/>
    <property type="match status" value="1"/>
</dbReference>
<evidence type="ECO:0000259" key="10">
    <source>
        <dbReference type="Pfam" id="PF08669"/>
    </source>
</evidence>
<dbReference type="Pfam" id="PF01571">
    <property type="entry name" value="GCV_T"/>
    <property type="match status" value="1"/>
</dbReference>
<dbReference type="Gene3D" id="3.30.1360.120">
    <property type="entry name" value="Probable tRNA modification gtpase trme, domain 1"/>
    <property type="match status" value="1"/>
</dbReference>
<dbReference type="RefSeq" id="WP_013843235.1">
    <property type="nucleotide sequence ID" value="NC_015589.1"/>
</dbReference>
<keyword evidence="3 7" id="KW-0032">Aminotransferase</keyword>
<evidence type="ECO:0000313" key="11">
    <source>
        <dbReference type="EMBL" id="AEG61489.1"/>
    </source>
</evidence>
<dbReference type="FunFam" id="2.40.30.110:FF:000003">
    <property type="entry name" value="Aminomethyltransferase"/>
    <property type="match status" value="1"/>
</dbReference>
<dbReference type="Gene3D" id="3.30.70.1400">
    <property type="entry name" value="Aminomethyltransferase beta-barrel domains"/>
    <property type="match status" value="1"/>
</dbReference>
<dbReference type="STRING" id="696281.Desru_3283"/>
<dbReference type="KEGG" id="dru:Desru_3283"/>
<feature type="domain" description="Aminomethyltransferase C-terminal" evidence="10">
    <location>
        <begin position="284"/>
        <end position="361"/>
    </location>
</feature>
<dbReference type="HAMAP" id="MF_00259">
    <property type="entry name" value="GcvT"/>
    <property type="match status" value="1"/>
</dbReference>
<comment type="subunit">
    <text evidence="7">The glycine cleavage system is composed of four proteins: P, T, L and H.</text>
</comment>
<dbReference type="InterPro" id="IPR022903">
    <property type="entry name" value="GcvT_bac"/>
</dbReference>
<evidence type="ECO:0000256" key="6">
    <source>
        <dbReference type="ARBA" id="ARBA00047665"/>
    </source>
</evidence>
<evidence type="ECO:0000313" key="12">
    <source>
        <dbReference type="Proteomes" id="UP000009234"/>
    </source>
</evidence>
<dbReference type="OrthoDB" id="9774591at2"/>
<dbReference type="HOGENOM" id="CLU_007884_10_2_9"/>
<reference evidence="11 12" key="2">
    <citation type="journal article" date="2012" name="Stand. Genomic Sci.">
        <title>Complete genome sequence of the sulfate-reducing firmicute Desulfotomaculum ruminis type strain (DL(T)).</title>
        <authorList>
            <person name="Spring S."/>
            <person name="Visser M."/>
            <person name="Lu M."/>
            <person name="Copeland A."/>
            <person name="Lapidus A."/>
            <person name="Lucas S."/>
            <person name="Cheng J.F."/>
            <person name="Han C."/>
            <person name="Tapia R."/>
            <person name="Goodwin L.A."/>
            <person name="Pitluck S."/>
            <person name="Ivanova N."/>
            <person name="Land M."/>
            <person name="Hauser L."/>
            <person name="Larimer F."/>
            <person name="Rohde M."/>
            <person name="Goker M."/>
            <person name="Detter J.C."/>
            <person name="Kyrpides N.C."/>
            <person name="Woyke T."/>
            <person name="Schaap P.J."/>
            <person name="Plugge C.M."/>
            <person name="Muyzer G."/>
            <person name="Kuever J."/>
            <person name="Pereira I.A."/>
            <person name="Parshina S.N."/>
            <person name="Bernier-Latmani R."/>
            <person name="Stams A.J."/>
            <person name="Klenk H.P."/>
        </authorList>
    </citation>
    <scope>NUCLEOTIDE SEQUENCE [LARGE SCALE GENOMIC DNA]</scope>
    <source>
        <strain evidence="12">ATCC 23193 / DSM 2154 / NCIB 8452 / DL</strain>
    </source>
</reference>
<dbReference type="Gene3D" id="4.10.1250.10">
    <property type="entry name" value="Aminomethyltransferase fragment"/>
    <property type="match status" value="1"/>
</dbReference>
<reference evidence="12" key="1">
    <citation type="submission" date="2011-05" db="EMBL/GenBank/DDBJ databases">
        <title>Complete sequence of Desulfotomaculum ruminis DSM 2154.</title>
        <authorList>
            <person name="Lucas S."/>
            <person name="Copeland A."/>
            <person name="Lapidus A."/>
            <person name="Cheng J.-F."/>
            <person name="Goodwin L."/>
            <person name="Pitluck S."/>
            <person name="Lu M."/>
            <person name="Detter J.C."/>
            <person name="Han C."/>
            <person name="Tapia R."/>
            <person name="Land M."/>
            <person name="Hauser L."/>
            <person name="Kyrpides N."/>
            <person name="Ivanova N."/>
            <person name="Mikhailova N."/>
            <person name="Pagani I."/>
            <person name="Stams A.J.M."/>
            <person name="Plugge C.M."/>
            <person name="Muyzer G."/>
            <person name="Kuever J."/>
            <person name="Parshina S.N."/>
            <person name="Ivanova A.E."/>
            <person name="Nazina T.N."/>
            <person name="Brambilla E."/>
            <person name="Spring S."/>
            <person name="Klenk H.-P."/>
            <person name="Woyke T."/>
        </authorList>
    </citation>
    <scope>NUCLEOTIDE SEQUENCE [LARGE SCALE GENOMIC DNA]</scope>
    <source>
        <strain evidence="12">ATCC 23193 / DSM 2154 / NCIB 8452 / DL</strain>
    </source>
</reference>
<evidence type="ECO:0000256" key="5">
    <source>
        <dbReference type="ARBA" id="ARBA00031395"/>
    </source>
</evidence>
<dbReference type="Pfam" id="PF08669">
    <property type="entry name" value="GCV_T_C"/>
    <property type="match status" value="1"/>
</dbReference>
<dbReference type="PANTHER" id="PTHR43757:SF2">
    <property type="entry name" value="AMINOMETHYLTRANSFERASE, MITOCHONDRIAL"/>
    <property type="match status" value="1"/>
</dbReference>
<dbReference type="AlphaFoldDB" id="F6DVM9"/>
<dbReference type="InterPro" id="IPR029043">
    <property type="entry name" value="GcvT/YgfZ_C"/>
</dbReference>
<dbReference type="NCBIfam" id="NF001567">
    <property type="entry name" value="PRK00389.1"/>
    <property type="match status" value="1"/>
</dbReference>
<dbReference type="FunFam" id="3.30.70.1400:FF:000001">
    <property type="entry name" value="Aminomethyltransferase"/>
    <property type="match status" value="1"/>
</dbReference>
<organism evidence="11 12">
    <name type="scientific">Desulforamulus ruminis (strain ATCC 23193 / DSM 2154 / NCIMB 8452 / DL)</name>
    <name type="common">Desulfotomaculum ruminis</name>
    <dbReference type="NCBI Taxonomy" id="696281"/>
    <lineage>
        <taxon>Bacteria</taxon>
        <taxon>Bacillati</taxon>
        <taxon>Bacillota</taxon>
        <taxon>Clostridia</taxon>
        <taxon>Eubacteriales</taxon>
        <taxon>Peptococcaceae</taxon>
        <taxon>Desulforamulus</taxon>
    </lineage>
</organism>